<feature type="compositionally biased region" description="Basic and acidic residues" evidence="1">
    <location>
        <begin position="26"/>
        <end position="61"/>
    </location>
</feature>
<feature type="region of interest" description="Disordered" evidence="1">
    <location>
        <begin position="23"/>
        <end position="65"/>
    </location>
</feature>
<reference evidence="2 3" key="1">
    <citation type="journal article" date="2014" name="Agronomy (Basel)">
        <title>A Draft Genome Sequence for Ensete ventricosum, the Drought-Tolerant Tree Against Hunger.</title>
        <authorList>
            <person name="Harrison J."/>
            <person name="Moore K.A."/>
            <person name="Paszkiewicz K."/>
            <person name="Jones T."/>
            <person name="Grant M."/>
            <person name="Ambacheew D."/>
            <person name="Muzemil S."/>
            <person name="Studholme D.J."/>
        </authorList>
    </citation>
    <scope>NUCLEOTIDE SEQUENCE [LARGE SCALE GENOMIC DNA]</scope>
</reference>
<protein>
    <submittedName>
        <fullName evidence="2">Uncharacterized protein</fullName>
    </submittedName>
</protein>
<dbReference type="EMBL" id="AMZH03009985">
    <property type="protein sequence ID" value="RRT55657.1"/>
    <property type="molecule type" value="Genomic_DNA"/>
</dbReference>
<evidence type="ECO:0000256" key="1">
    <source>
        <dbReference type="SAM" id="MobiDB-lite"/>
    </source>
</evidence>
<evidence type="ECO:0000313" key="3">
    <source>
        <dbReference type="Proteomes" id="UP000287651"/>
    </source>
</evidence>
<accession>A0A426YV93</accession>
<sequence>MQKNWGISVDSNIKLPTESTGTLLVLEERPTPSREKDEHHDPLISLSRHEDTAKSVDKDTPSKPTVCMKSIDHTYQSMQQSFDLSVVLSCTDDVKHMRPTRVSTHLRWRRHLGAGRVRPVLSMAWSSREGEETGVVGGGCG</sequence>
<name>A0A426YV93_ENSVE</name>
<evidence type="ECO:0000313" key="2">
    <source>
        <dbReference type="EMBL" id="RRT55657.1"/>
    </source>
</evidence>
<dbReference type="AlphaFoldDB" id="A0A426YV93"/>
<gene>
    <name evidence="2" type="ORF">B296_00031545</name>
</gene>
<dbReference type="Proteomes" id="UP000287651">
    <property type="component" value="Unassembled WGS sequence"/>
</dbReference>
<proteinExistence type="predicted"/>
<organism evidence="2 3">
    <name type="scientific">Ensete ventricosum</name>
    <name type="common">Abyssinian banana</name>
    <name type="synonym">Musa ensete</name>
    <dbReference type="NCBI Taxonomy" id="4639"/>
    <lineage>
        <taxon>Eukaryota</taxon>
        <taxon>Viridiplantae</taxon>
        <taxon>Streptophyta</taxon>
        <taxon>Embryophyta</taxon>
        <taxon>Tracheophyta</taxon>
        <taxon>Spermatophyta</taxon>
        <taxon>Magnoliopsida</taxon>
        <taxon>Liliopsida</taxon>
        <taxon>Zingiberales</taxon>
        <taxon>Musaceae</taxon>
        <taxon>Ensete</taxon>
    </lineage>
</organism>
<comment type="caution">
    <text evidence="2">The sequence shown here is derived from an EMBL/GenBank/DDBJ whole genome shotgun (WGS) entry which is preliminary data.</text>
</comment>